<dbReference type="Pfam" id="PF02872">
    <property type="entry name" value="5_nucleotid_C"/>
    <property type="match status" value="1"/>
</dbReference>
<comment type="caution">
    <text evidence="9">The sequence shown here is derived from an EMBL/GenBank/DDBJ whole genome shotgun (WGS) entry which is preliminary data.</text>
</comment>
<evidence type="ECO:0000256" key="1">
    <source>
        <dbReference type="ARBA" id="ARBA00006654"/>
    </source>
</evidence>
<dbReference type="SUPFAM" id="SSF56300">
    <property type="entry name" value="Metallo-dependent phosphatases"/>
    <property type="match status" value="1"/>
</dbReference>
<dbReference type="InterPro" id="IPR008334">
    <property type="entry name" value="5'-Nucleotdase_C"/>
</dbReference>
<dbReference type="InterPro" id="IPR036907">
    <property type="entry name" value="5'-Nucleotdase_C_sf"/>
</dbReference>
<dbReference type="Pfam" id="PF00149">
    <property type="entry name" value="Metallophos"/>
    <property type="match status" value="1"/>
</dbReference>
<proteinExistence type="inferred from homology"/>
<keyword evidence="10" id="KW-1185">Reference proteome</keyword>
<evidence type="ECO:0000256" key="5">
    <source>
        <dbReference type="ARBA" id="ARBA00022801"/>
    </source>
</evidence>
<dbReference type="GO" id="GO:0006196">
    <property type="term" value="P:AMP catabolic process"/>
    <property type="evidence" value="ECO:0007669"/>
    <property type="project" value="TreeGrafter"/>
</dbReference>
<dbReference type="SUPFAM" id="SSF55816">
    <property type="entry name" value="5'-nucleotidase (syn. UDP-sugar hydrolase), C-terminal domain"/>
    <property type="match status" value="1"/>
</dbReference>
<dbReference type="FunFam" id="3.90.780.10:FF:000001">
    <property type="entry name" value="NT5E isoform 3"/>
    <property type="match status" value="1"/>
</dbReference>
<name>A0AAW1K284_POPJA</name>
<dbReference type="PANTHER" id="PTHR11575">
    <property type="entry name" value="5'-NUCLEOTIDASE-RELATED"/>
    <property type="match status" value="1"/>
</dbReference>
<evidence type="ECO:0000256" key="6">
    <source>
        <dbReference type="RuleBase" id="RU362119"/>
    </source>
</evidence>
<dbReference type="AlphaFoldDB" id="A0AAW1K284"/>
<protein>
    <submittedName>
        <fullName evidence="9">5prime-nucleotidase, C-terminal domain</fullName>
    </submittedName>
</protein>
<feature type="domain" description="Calcineurin-like phosphoesterase" evidence="7">
    <location>
        <begin position="67"/>
        <end position="252"/>
    </location>
</feature>
<comment type="similarity">
    <text evidence="1 6">Belongs to the 5'-nucleotidase family.</text>
</comment>
<dbReference type="InterPro" id="IPR006179">
    <property type="entry name" value="5_nucleotidase/apyrase"/>
</dbReference>
<gene>
    <name evidence="9" type="ORF">QE152_g25582</name>
</gene>
<evidence type="ECO:0000313" key="9">
    <source>
        <dbReference type="EMBL" id="KAK9711179.1"/>
    </source>
</evidence>
<dbReference type="EMBL" id="JASPKY010000283">
    <property type="protein sequence ID" value="KAK9711179.1"/>
    <property type="molecule type" value="Genomic_DNA"/>
</dbReference>
<evidence type="ECO:0000259" key="8">
    <source>
        <dbReference type="Pfam" id="PF02872"/>
    </source>
</evidence>
<dbReference type="Gene3D" id="3.90.780.10">
    <property type="entry name" value="5'-Nucleotidase, C-terminal domain"/>
    <property type="match status" value="1"/>
</dbReference>
<dbReference type="PRINTS" id="PR01607">
    <property type="entry name" value="APYRASEFAMLY"/>
</dbReference>
<dbReference type="GO" id="GO:0005886">
    <property type="term" value="C:plasma membrane"/>
    <property type="evidence" value="ECO:0007669"/>
    <property type="project" value="TreeGrafter"/>
</dbReference>
<sequence>MHHLLLTQIYIKLRDVLEDVANEKDDFQLLTNSSFVEAELNLIHKIRSMGFEEMTPSMGTCKTTANCIGGFSRMYTLITQLYRTRPNPISLNAGDNFQGTLWYNMFKWNVTQFFLNMLPTDAMTLGNHEFDDGLEGIVPFLRSINIPVVLSNIDDSLEPSIRNLYRKSIIIEREGKKIGVIGVLTSGTKDVSKTGKLLFLDEVESVNSEARRLLDQEGVFTVIVVSHCGFESEIKMAKRVTRGISLIVGGHSNTLLYNGEPPIGVATGKYPTVIESVNNHTVLIIQADCFARYVGNLSVEYDASGNVISWEGNPIYLDQNIPKNESVEIHLDYYRQQINRISNRVLAKTNVLLDHVSCLSSECNLGNLIADSMIAYYSNQSDKDSWSKTAVAIINSGAIRSSISKGDITLKDLQNSLPFEDKLVYGELQGKHIKTVMERINYLQLTLVQVSGLRLVLDRTKPIGSRVVSMKIRCHACEIPAYEDVDLDKYYPIAMTAYLANGGDNHQAIRNNLRNFSEGPIFIDVISEYVEKLSPILIGLEERIIVNGPN</sequence>
<accession>A0AAW1K284</accession>
<keyword evidence="3" id="KW-0732">Signal</keyword>
<dbReference type="FunFam" id="3.60.21.10:FF:000020">
    <property type="entry name" value="NT5E isoform 4"/>
    <property type="match status" value="1"/>
</dbReference>
<evidence type="ECO:0000313" key="10">
    <source>
        <dbReference type="Proteomes" id="UP001458880"/>
    </source>
</evidence>
<dbReference type="GO" id="GO:0046872">
    <property type="term" value="F:metal ion binding"/>
    <property type="evidence" value="ECO:0007669"/>
    <property type="project" value="UniProtKB-KW"/>
</dbReference>
<dbReference type="CDD" id="cd07409">
    <property type="entry name" value="MPP_CD73_N"/>
    <property type="match status" value="1"/>
</dbReference>
<keyword evidence="2" id="KW-0479">Metal-binding</keyword>
<evidence type="ECO:0000259" key="7">
    <source>
        <dbReference type="Pfam" id="PF00149"/>
    </source>
</evidence>
<keyword evidence="5 6" id="KW-0378">Hydrolase</keyword>
<dbReference type="InterPro" id="IPR004843">
    <property type="entry name" value="Calcineurin-like_PHP"/>
</dbReference>
<dbReference type="Proteomes" id="UP001458880">
    <property type="component" value="Unassembled WGS sequence"/>
</dbReference>
<dbReference type="InterPro" id="IPR029052">
    <property type="entry name" value="Metallo-depent_PP-like"/>
</dbReference>
<evidence type="ECO:0000256" key="4">
    <source>
        <dbReference type="ARBA" id="ARBA00022741"/>
    </source>
</evidence>
<dbReference type="GO" id="GO:0008253">
    <property type="term" value="F:5'-nucleotidase activity"/>
    <property type="evidence" value="ECO:0007669"/>
    <property type="project" value="TreeGrafter"/>
</dbReference>
<evidence type="ECO:0000256" key="2">
    <source>
        <dbReference type="ARBA" id="ARBA00022723"/>
    </source>
</evidence>
<dbReference type="Gene3D" id="3.60.21.10">
    <property type="match status" value="1"/>
</dbReference>
<dbReference type="GO" id="GO:0000166">
    <property type="term" value="F:nucleotide binding"/>
    <property type="evidence" value="ECO:0007669"/>
    <property type="project" value="UniProtKB-KW"/>
</dbReference>
<organism evidence="9 10">
    <name type="scientific">Popillia japonica</name>
    <name type="common">Japanese beetle</name>
    <dbReference type="NCBI Taxonomy" id="7064"/>
    <lineage>
        <taxon>Eukaryota</taxon>
        <taxon>Metazoa</taxon>
        <taxon>Ecdysozoa</taxon>
        <taxon>Arthropoda</taxon>
        <taxon>Hexapoda</taxon>
        <taxon>Insecta</taxon>
        <taxon>Pterygota</taxon>
        <taxon>Neoptera</taxon>
        <taxon>Endopterygota</taxon>
        <taxon>Coleoptera</taxon>
        <taxon>Polyphaga</taxon>
        <taxon>Scarabaeiformia</taxon>
        <taxon>Scarabaeidae</taxon>
        <taxon>Rutelinae</taxon>
        <taxon>Popillia</taxon>
    </lineage>
</organism>
<feature type="domain" description="5'-Nucleotidase C-terminal" evidence="8">
    <location>
        <begin position="354"/>
        <end position="508"/>
    </location>
</feature>
<dbReference type="PANTHER" id="PTHR11575:SF32">
    <property type="entry name" value="APYRASE-LIKE PROTEIN"/>
    <property type="match status" value="1"/>
</dbReference>
<reference evidence="9 10" key="1">
    <citation type="journal article" date="2024" name="BMC Genomics">
        <title>De novo assembly and annotation of Popillia japonica's genome with initial clues to its potential as an invasive pest.</title>
        <authorList>
            <person name="Cucini C."/>
            <person name="Boschi S."/>
            <person name="Funari R."/>
            <person name="Cardaioli E."/>
            <person name="Iannotti N."/>
            <person name="Marturano G."/>
            <person name="Paoli F."/>
            <person name="Bruttini M."/>
            <person name="Carapelli A."/>
            <person name="Frati F."/>
            <person name="Nardi F."/>
        </authorList>
    </citation>
    <scope>NUCLEOTIDE SEQUENCE [LARGE SCALE GENOMIC DNA]</scope>
    <source>
        <strain evidence="9">DMR45628</strain>
    </source>
</reference>
<keyword evidence="4 6" id="KW-0547">Nucleotide-binding</keyword>
<evidence type="ECO:0000256" key="3">
    <source>
        <dbReference type="ARBA" id="ARBA00022729"/>
    </source>
</evidence>